<protein>
    <submittedName>
        <fullName evidence="1">Uncharacterized protein</fullName>
    </submittedName>
</protein>
<sequence length="163" mass="19298">MNLREYTYKIENVLMDEELLRLLYYMPKNVLDNPLDTAKPNILDKPTKDKWAIFNDKIMTASNFNGFDTSPICRLFYYAGNGRSAKDNYLFSKQQFHFDVFVHQSIENTDKRLEWICDRVNELVFNKSIAGLGKTLFIQRHPVSAPVNYVGYRLIYEFCHENY</sequence>
<evidence type="ECO:0000313" key="1">
    <source>
        <dbReference type="EMBL" id="AZV43724.1"/>
    </source>
</evidence>
<dbReference type="AlphaFoldDB" id="A0A3T0KU54"/>
<reference evidence="1 2" key="1">
    <citation type="submission" date="2018-01" db="EMBL/GenBank/DDBJ databases">
        <title>Bacillus asahii Genome sequencing and assembly.</title>
        <authorList>
            <person name="Jiang H."/>
            <person name="Feng Y."/>
            <person name="Zhao F."/>
            <person name="Lin X."/>
        </authorList>
    </citation>
    <scope>NUCLEOTIDE SEQUENCE [LARGE SCALE GENOMIC DNA]</scope>
    <source>
        <strain evidence="1 2">OM18</strain>
    </source>
</reference>
<dbReference type="Proteomes" id="UP000283095">
    <property type="component" value="Chromosome"/>
</dbReference>
<evidence type="ECO:0000313" key="2">
    <source>
        <dbReference type="Proteomes" id="UP000283095"/>
    </source>
</evidence>
<dbReference type="KEGG" id="pasa:BAOM_3115"/>
<name>A0A3T0KU54_9BACI</name>
<proteinExistence type="predicted"/>
<dbReference type="EMBL" id="CP026095">
    <property type="protein sequence ID" value="AZV43724.1"/>
    <property type="molecule type" value="Genomic_DNA"/>
</dbReference>
<dbReference type="OrthoDB" id="2733002at2"/>
<organism evidence="1 2">
    <name type="scientific">Peribacillus asahii</name>
    <dbReference type="NCBI Taxonomy" id="228899"/>
    <lineage>
        <taxon>Bacteria</taxon>
        <taxon>Bacillati</taxon>
        <taxon>Bacillota</taxon>
        <taxon>Bacilli</taxon>
        <taxon>Bacillales</taxon>
        <taxon>Bacillaceae</taxon>
        <taxon>Peribacillus</taxon>
    </lineage>
</organism>
<gene>
    <name evidence="1" type="ORF">BAOM_3115</name>
</gene>
<dbReference type="RefSeq" id="WP_127760841.1">
    <property type="nucleotide sequence ID" value="NZ_CP026095.1"/>
</dbReference>
<accession>A0A3T0KU54</accession>